<dbReference type="GO" id="GO:0003924">
    <property type="term" value="F:GTPase activity"/>
    <property type="evidence" value="ECO:0007669"/>
    <property type="project" value="InterPro"/>
</dbReference>
<dbReference type="InterPro" id="IPR027417">
    <property type="entry name" value="P-loop_NTPase"/>
</dbReference>
<dbReference type="Gene3D" id="3.40.50.300">
    <property type="entry name" value="P-loop containing nucleotide triphosphate hydrolases"/>
    <property type="match status" value="1"/>
</dbReference>
<accession>A0AAV7JBK9</accession>
<dbReference type="SMART" id="SM00174">
    <property type="entry name" value="RHO"/>
    <property type="match status" value="1"/>
</dbReference>
<dbReference type="CDD" id="cd00154">
    <property type="entry name" value="Rab"/>
    <property type="match status" value="1"/>
</dbReference>
<keyword evidence="1" id="KW-0547">Nucleotide-binding</keyword>
<dbReference type="SMART" id="SM00175">
    <property type="entry name" value="RAB"/>
    <property type="match status" value="1"/>
</dbReference>
<dbReference type="GO" id="GO:0005525">
    <property type="term" value="F:GTP binding"/>
    <property type="evidence" value="ECO:0007669"/>
    <property type="project" value="UniProtKB-KW"/>
</dbReference>
<dbReference type="SMART" id="SM00173">
    <property type="entry name" value="RAS"/>
    <property type="match status" value="1"/>
</dbReference>
<dbReference type="FunFam" id="3.40.50.300:FF:001447">
    <property type="entry name" value="Ras-related protein Rab-1B"/>
    <property type="match status" value="1"/>
</dbReference>
<evidence type="ECO:0000313" key="4">
    <source>
        <dbReference type="Proteomes" id="UP001165289"/>
    </source>
</evidence>
<keyword evidence="4" id="KW-1185">Reference proteome</keyword>
<dbReference type="SUPFAM" id="SSF52540">
    <property type="entry name" value="P-loop containing nucleoside triphosphate hydrolases"/>
    <property type="match status" value="1"/>
</dbReference>
<dbReference type="InterPro" id="IPR001806">
    <property type="entry name" value="Small_GTPase"/>
</dbReference>
<evidence type="ECO:0000256" key="1">
    <source>
        <dbReference type="ARBA" id="ARBA00022741"/>
    </source>
</evidence>
<dbReference type="PRINTS" id="PR00449">
    <property type="entry name" value="RASTRNSFRMNG"/>
</dbReference>
<gene>
    <name evidence="3" type="ORF">LOD99_9478</name>
</gene>
<dbReference type="PROSITE" id="PS51419">
    <property type="entry name" value="RAB"/>
    <property type="match status" value="1"/>
</dbReference>
<organism evidence="3 4">
    <name type="scientific">Oopsacas minuta</name>
    <dbReference type="NCBI Taxonomy" id="111878"/>
    <lineage>
        <taxon>Eukaryota</taxon>
        <taxon>Metazoa</taxon>
        <taxon>Porifera</taxon>
        <taxon>Hexactinellida</taxon>
        <taxon>Hexasterophora</taxon>
        <taxon>Lyssacinosida</taxon>
        <taxon>Leucopsacidae</taxon>
        <taxon>Oopsacas</taxon>
    </lineage>
</organism>
<dbReference type="PROSITE" id="PS51421">
    <property type="entry name" value="RAS"/>
    <property type="match status" value="1"/>
</dbReference>
<sequence>MAEKNKYFKVIVVGERGIGMTSFVRRYAEGLFPEYISKVYGLDYRLKVTKEKGVTFKIQVWDKMCSQEFRYVYEGYTSTADVVCLLYDITSMKSFLELEFWLKQVSNVQRKLIIGLKCDLEERREVSRSKGESFAKNRGLDFIEVSAKEGTNMDKVLNPHNICISNLHTARKDCILAEKEKEANINHCRIM</sequence>
<dbReference type="AlphaFoldDB" id="A0AAV7JBK9"/>
<dbReference type="Proteomes" id="UP001165289">
    <property type="component" value="Unassembled WGS sequence"/>
</dbReference>
<dbReference type="PANTHER" id="PTHR47977">
    <property type="entry name" value="RAS-RELATED PROTEIN RAB"/>
    <property type="match status" value="1"/>
</dbReference>
<reference evidence="3 4" key="1">
    <citation type="journal article" date="2023" name="BMC Biol.">
        <title>The compact genome of the sponge Oopsacas minuta (Hexactinellida) is lacking key metazoan core genes.</title>
        <authorList>
            <person name="Santini S."/>
            <person name="Schenkelaars Q."/>
            <person name="Jourda C."/>
            <person name="Duchesne M."/>
            <person name="Belahbib H."/>
            <person name="Rocher C."/>
            <person name="Selva M."/>
            <person name="Riesgo A."/>
            <person name="Vervoort M."/>
            <person name="Leys S.P."/>
            <person name="Kodjabachian L."/>
            <person name="Le Bivic A."/>
            <person name="Borchiellini C."/>
            <person name="Claverie J.M."/>
            <person name="Renard E."/>
        </authorList>
    </citation>
    <scope>NUCLEOTIDE SEQUENCE [LARGE SCALE GENOMIC DNA]</scope>
    <source>
        <strain evidence="3">SPO-2</strain>
    </source>
</reference>
<evidence type="ECO:0000256" key="2">
    <source>
        <dbReference type="ARBA" id="ARBA00023134"/>
    </source>
</evidence>
<dbReference type="InterPro" id="IPR005225">
    <property type="entry name" value="Small_GTP-bd"/>
</dbReference>
<evidence type="ECO:0000313" key="3">
    <source>
        <dbReference type="EMBL" id="KAI6646127.1"/>
    </source>
</evidence>
<name>A0AAV7JBK9_9METZ</name>
<dbReference type="Pfam" id="PF00071">
    <property type="entry name" value="Ras"/>
    <property type="match status" value="1"/>
</dbReference>
<keyword evidence="2" id="KW-0342">GTP-binding</keyword>
<dbReference type="InterPro" id="IPR050227">
    <property type="entry name" value="Rab"/>
</dbReference>
<comment type="caution">
    <text evidence="3">The sequence shown here is derived from an EMBL/GenBank/DDBJ whole genome shotgun (WGS) entry which is preliminary data.</text>
</comment>
<proteinExistence type="predicted"/>
<dbReference type="EMBL" id="JAKMXF010000362">
    <property type="protein sequence ID" value="KAI6646127.1"/>
    <property type="molecule type" value="Genomic_DNA"/>
</dbReference>
<protein>
    <submittedName>
        <fullName evidence="3">Ras-related protein Rab-30</fullName>
    </submittedName>
</protein>
<dbReference type="NCBIfam" id="TIGR00231">
    <property type="entry name" value="small_GTP"/>
    <property type="match status" value="1"/>
</dbReference>